<dbReference type="PANTHER" id="PTHR46025">
    <property type="entry name" value="XYLOSYLTRANSFERASE OXT"/>
    <property type="match status" value="1"/>
</dbReference>
<keyword evidence="16" id="KW-1015">Disulfide bond</keyword>
<keyword evidence="7" id="KW-0328">Glycosyltransferase</keyword>
<dbReference type="PANTHER" id="PTHR46025:SF3">
    <property type="entry name" value="XYLOSYLTRANSFERASE OXT"/>
    <property type="match status" value="1"/>
</dbReference>
<comment type="similarity">
    <text evidence="5">Belongs to the glycosyltransferase 14 family. XylT subfamily.</text>
</comment>
<evidence type="ECO:0000256" key="14">
    <source>
        <dbReference type="ARBA" id="ARBA00023034"/>
    </source>
</evidence>
<name>A0A7S2LM68_9STRA</name>
<dbReference type="Pfam" id="PF02485">
    <property type="entry name" value="Branch"/>
    <property type="match status" value="1"/>
</dbReference>
<evidence type="ECO:0000256" key="9">
    <source>
        <dbReference type="ARBA" id="ARBA00022692"/>
    </source>
</evidence>
<evidence type="ECO:0000256" key="17">
    <source>
        <dbReference type="ARBA" id="ARBA00023180"/>
    </source>
</evidence>
<dbReference type="InterPro" id="IPR003406">
    <property type="entry name" value="Glyco_trans_14"/>
</dbReference>
<dbReference type="GO" id="GO:0005789">
    <property type="term" value="C:endoplasmic reticulum membrane"/>
    <property type="evidence" value="ECO:0007669"/>
    <property type="project" value="UniProtKB-SubCell"/>
</dbReference>
<evidence type="ECO:0000256" key="15">
    <source>
        <dbReference type="ARBA" id="ARBA00023136"/>
    </source>
</evidence>
<proteinExistence type="inferred from homology"/>
<protein>
    <recommendedName>
        <fullName evidence="6">protein xylosyltransferase</fullName>
        <ecNumber evidence="6">2.4.2.26</ecNumber>
    </recommendedName>
    <alternativeName>
        <fullName evidence="18">Peptide O-xylosyltransferase</fullName>
    </alternativeName>
</protein>
<dbReference type="InterPro" id="IPR043538">
    <property type="entry name" value="XYLT"/>
</dbReference>
<dbReference type="EC" id="2.4.2.26" evidence="6"/>
<evidence type="ECO:0000256" key="13">
    <source>
        <dbReference type="ARBA" id="ARBA00022989"/>
    </source>
</evidence>
<dbReference type="GO" id="GO:0050650">
    <property type="term" value="P:chondroitin sulfate proteoglycan biosynthetic process"/>
    <property type="evidence" value="ECO:0007669"/>
    <property type="project" value="TreeGrafter"/>
</dbReference>
<evidence type="ECO:0000256" key="10">
    <source>
        <dbReference type="ARBA" id="ARBA00022723"/>
    </source>
</evidence>
<gene>
    <name evidence="20" type="ORF">LDAN0321_LOCUS19825</name>
</gene>
<keyword evidence="8" id="KW-0808">Transferase</keyword>
<dbReference type="UniPathway" id="UPA00756"/>
<reference evidence="20" key="1">
    <citation type="submission" date="2021-01" db="EMBL/GenBank/DDBJ databases">
        <authorList>
            <person name="Corre E."/>
            <person name="Pelletier E."/>
            <person name="Niang G."/>
            <person name="Scheremetjew M."/>
            <person name="Finn R."/>
            <person name="Kale V."/>
            <person name="Holt S."/>
            <person name="Cochrane G."/>
            <person name="Meng A."/>
            <person name="Brown T."/>
            <person name="Cohen L."/>
        </authorList>
    </citation>
    <scope>NUCLEOTIDE SEQUENCE</scope>
    <source>
        <strain evidence="20">B650</strain>
    </source>
</reference>
<sequence length="771" mass="88252">MSLYHRRRLKGLLLLPTIFLPWIYAKTTIFSKALENSKNREKHFQEDVVNNIYEEDEYEYLDDDGTGYHYPEHDIAMEMASMEINPGIFVDDDVDATVRTAMDLIVAKLENRLRDLFSATRTAECRAKIAEHVALFVNSIAVEVGLPYSEYVLENTCPLPTYDFDDLPEGVTLQDVMNVEYSSDTKTFIDDANDLQLLYVVLAHDKISQTIRLIEILSRNSENNTFTHIPNFVVHVDAKSKSDDVWMNLIEYYADAENVHIVPNEMRVPVNWGGFNMVEATLQCLRYVFCVEPSFCPENGPIEFHKLIHLASTSYPIKSNTEIRETISKFPLEANLMNIVMSPNLPSFDTWHYFVECDDALHRIYRLSSHLGGGVKLYTSSQWFTISNEFAKYIAFGLDDTESFVHAWTKYARHTVVADEHYFGTILRNTDFCTTHHNNNFLFLQFNSWDNELKPEEKDPSLTKCLFPNPEHCGRSPSLLRSEDLHVLELTSDLFARKFDDEELLDAIDEHLLFRGDDWFSRTRASDIALNISKNEIVSDHGLIIVEKQSIDSSMPICLGTGASGNFVKLLPCFHEEVVPTLEDNWFTGAVIEEETPTENNIIWSIGRCSTFGDLTFREGELVGLPDGFVSTGPRCQIKQKKGMRANRCLDADTDELLVYPCRIDWNQLFTFGTDLGESPMASRGMIESILPKHLVRGEITEQHYCVGTSDVDDYEGSLYKKNENNHGALRYYPCSERNQLLEFLFVPVTVEDGLTGEQPIYQDYSIVDEL</sequence>
<dbReference type="GO" id="GO:0000139">
    <property type="term" value="C:Golgi membrane"/>
    <property type="evidence" value="ECO:0007669"/>
    <property type="project" value="UniProtKB-SubCell"/>
</dbReference>
<comment type="pathway">
    <text evidence="3">Glycan metabolism; chondroitin sulfate biosynthesis.</text>
</comment>
<evidence type="ECO:0000256" key="7">
    <source>
        <dbReference type="ARBA" id="ARBA00022676"/>
    </source>
</evidence>
<evidence type="ECO:0000256" key="4">
    <source>
        <dbReference type="ARBA" id="ARBA00005093"/>
    </source>
</evidence>
<accession>A0A7S2LM68</accession>
<evidence type="ECO:0000256" key="5">
    <source>
        <dbReference type="ARBA" id="ARBA00010195"/>
    </source>
</evidence>
<comment type="subcellular location">
    <subcellularLocation>
        <location evidence="2">Endoplasmic reticulum membrane</location>
        <topology evidence="2">Single-pass type II membrane protein</topology>
    </subcellularLocation>
    <subcellularLocation>
        <location evidence="1">Golgi apparatus membrane</location>
        <topology evidence="1">Single-pass type II membrane protein</topology>
    </subcellularLocation>
</comment>
<evidence type="ECO:0000256" key="8">
    <source>
        <dbReference type="ARBA" id="ARBA00022679"/>
    </source>
</evidence>
<evidence type="ECO:0000256" key="19">
    <source>
        <dbReference type="ARBA" id="ARBA00047847"/>
    </source>
</evidence>
<comment type="catalytic activity">
    <reaction evidence="19">
        <text>UDP-alpha-D-xylose + L-seryl-[protein] = 3-O-(beta-D-xylosyl)-L-seryl-[protein] + UDP + H(+)</text>
        <dbReference type="Rhea" id="RHEA:50192"/>
        <dbReference type="Rhea" id="RHEA-COMP:9863"/>
        <dbReference type="Rhea" id="RHEA-COMP:12567"/>
        <dbReference type="ChEBI" id="CHEBI:15378"/>
        <dbReference type="ChEBI" id="CHEBI:29999"/>
        <dbReference type="ChEBI" id="CHEBI:57632"/>
        <dbReference type="ChEBI" id="CHEBI:58223"/>
        <dbReference type="ChEBI" id="CHEBI:132085"/>
        <dbReference type="EC" id="2.4.2.26"/>
    </reaction>
</comment>
<dbReference type="GO" id="GO:0046872">
    <property type="term" value="F:metal ion binding"/>
    <property type="evidence" value="ECO:0007669"/>
    <property type="project" value="UniProtKB-KW"/>
</dbReference>
<evidence type="ECO:0000256" key="18">
    <source>
        <dbReference type="ARBA" id="ARBA00042865"/>
    </source>
</evidence>
<dbReference type="GO" id="GO:0030158">
    <property type="term" value="F:protein xylosyltransferase activity"/>
    <property type="evidence" value="ECO:0007669"/>
    <property type="project" value="UniProtKB-EC"/>
</dbReference>
<dbReference type="EMBL" id="HBGY01031773">
    <property type="protein sequence ID" value="CAD9610593.1"/>
    <property type="molecule type" value="Transcribed_RNA"/>
</dbReference>
<keyword evidence="15" id="KW-0472">Membrane</keyword>
<keyword evidence="14" id="KW-0333">Golgi apparatus</keyword>
<keyword evidence="12" id="KW-0735">Signal-anchor</keyword>
<evidence type="ECO:0000256" key="2">
    <source>
        <dbReference type="ARBA" id="ARBA00004648"/>
    </source>
</evidence>
<comment type="pathway">
    <text evidence="4">Glycan metabolism; heparan sulfate biosynthesis.</text>
</comment>
<evidence type="ECO:0000256" key="11">
    <source>
        <dbReference type="ARBA" id="ARBA00022824"/>
    </source>
</evidence>
<organism evidence="20">
    <name type="scientific">Leptocylindrus danicus</name>
    <dbReference type="NCBI Taxonomy" id="163516"/>
    <lineage>
        <taxon>Eukaryota</taxon>
        <taxon>Sar</taxon>
        <taxon>Stramenopiles</taxon>
        <taxon>Ochrophyta</taxon>
        <taxon>Bacillariophyta</taxon>
        <taxon>Coscinodiscophyceae</taxon>
        <taxon>Chaetocerotophycidae</taxon>
        <taxon>Leptocylindrales</taxon>
        <taxon>Leptocylindraceae</taxon>
        <taxon>Leptocylindrus</taxon>
    </lineage>
</organism>
<dbReference type="UniPathway" id="UPA00755"/>
<keyword evidence="13" id="KW-1133">Transmembrane helix</keyword>
<evidence type="ECO:0000256" key="3">
    <source>
        <dbReference type="ARBA" id="ARBA00004840"/>
    </source>
</evidence>
<evidence type="ECO:0000256" key="12">
    <source>
        <dbReference type="ARBA" id="ARBA00022968"/>
    </source>
</evidence>
<keyword evidence="17" id="KW-0325">Glycoprotein</keyword>
<evidence type="ECO:0000256" key="16">
    <source>
        <dbReference type="ARBA" id="ARBA00023157"/>
    </source>
</evidence>
<evidence type="ECO:0000313" key="20">
    <source>
        <dbReference type="EMBL" id="CAD9610593.1"/>
    </source>
</evidence>
<evidence type="ECO:0000256" key="1">
    <source>
        <dbReference type="ARBA" id="ARBA00004323"/>
    </source>
</evidence>
<dbReference type="AlphaFoldDB" id="A0A7S2LM68"/>
<keyword evidence="11" id="KW-0256">Endoplasmic reticulum</keyword>
<dbReference type="GO" id="GO:0015012">
    <property type="term" value="P:heparan sulfate proteoglycan biosynthetic process"/>
    <property type="evidence" value="ECO:0007669"/>
    <property type="project" value="UniProtKB-UniPathway"/>
</dbReference>
<keyword evidence="9" id="KW-0812">Transmembrane</keyword>
<evidence type="ECO:0000256" key="6">
    <source>
        <dbReference type="ARBA" id="ARBA00011972"/>
    </source>
</evidence>
<keyword evidence="10" id="KW-0479">Metal-binding</keyword>